<keyword evidence="1" id="KW-1133">Transmembrane helix</keyword>
<protein>
    <submittedName>
        <fullName evidence="3">Histidine kinase</fullName>
    </submittedName>
</protein>
<feature type="transmembrane region" description="Helical" evidence="1">
    <location>
        <begin position="31"/>
        <end position="50"/>
    </location>
</feature>
<gene>
    <name evidence="3" type="ORF">KK083_31370</name>
</gene>
<keyword evidence="3" id="KW-0808">Transferase</keyword>
<dbReference type="Pfam" id="PF06580">
    <property type="entry name" value="His_kinase"/>
    <property type="match status" value="1"/>
</dbReference>
<keyword evidence="4" id="KW-1185">Reference proteome</keyword>
<dbReference type="Proteomes" id="UP001319200">
    <property type="component" value="Unassembled WGS sequence"/>
</dbReference>
<feature type="transmembrane region" description="Helical" evidence="1">
    <location>
        <begin position="112"/>
        <end position="131"/>
    </location>
</feature>
<sequence>MRTRRFYYLLMTALAAGGIAAWAWYTEPSTVFYLTTGWLIIVAVLLWWGNRQLTLRFDKLMPWNRWGNLRFFVHLALGLIYLLVLMNLSYLALKLMLTTAPPTVDQVLATNVWGAMIFIPVFSIYFSLHFLKHWRRSELAAEKIQKENMRSQLNSLKSQLDPHFLFNNLNILSALIDTDPLRSKKFVDKFAEVYRALLQSKATDDLILLSEELAFIDAYMYLIRTRFDNNIQFTRNLKAGYQARMIPPLTLQLLIENAIKHNVIHDGSPLTIHLLQLEDDYLMVSNTLNEKNHKDGRRGSGLLNIQNRYAYFTDKPVRILKTETHFEVHIPLLEIEQA</sequence>
<accession>A0AAP2GME2</accession>
<comment type="caution">
    <text evidence="3">The sequence shown here is derived from an EMBL/GenBank/DDBJ whole genome shotgun (WGS) entry which is preliminary data.</text>
</comment>
<evidence type="ECO:0000256" key="1">
    <source>
        <dbReference type="SAM" id="Phobius"/>
    </source>
</evidence>
<dbReference type="InterPro" id="IPR050640">
    <property type="entry name" value="Bact_2-comp_sensor_kinase"/>
</dbReference>
<organism evidence="3 4">
    <name type="scientific">Chryseosolibacter histidini</name>
    <dbReference type="NCBI Taxonomy" id="2782349"/>
    <lineage>
        <taxon>Bacteria</taxon>
        <taxon>Pseudomonadati</taxon>
        <taxon>Bacteroidota</taxon>
        <taxon>Cytophagia</taxon>
        <taxon>Cytophagales</taxon>
        <taxon>Chryseotaleaceae</taxon>
        <taxon>Chryseosolibacter</taxon>
    </lineage>
</organism>
<dbReference type="RefSeq" id="WP_254170118.1">
    <property type="nucleotide sequence ID" value="NZ_JAHESF010000072.1"/>
</dbReference>
<dbReference type="GO" id="GO:0000155">
    <property type="term" value="F:phosphorelay sensor kinase activity"/>
    <property type="evidence" value="ECO:0007669"/>
    <property type="project" value="InterPro"/>
</dbReference>
<name>A0AAP2GME2_9BACT</name>
<feature type="transmembrane region" description="Helical" evidence="1">
    <location>
        <begin position="71"/>
        <end position="92"/>
    </location>
</feature>
<feature type="transmembrane region" description="Helical" evidence="1">
    <location>
        <begin position="7"/>
        <end position="25"/>
    </location>
</feature>
<dbReference type="EMBL" id="JAHESF010000072">
    <property type="protein sequence ID" value="MBT1701436.1"/>
    <property type="molecule type" value="Genomic_DNA"/>
</dbReference>
<proteinExistence type="predicted"/>
<feature type="domain" description="Signal transduction histidine kinase internal region" evidence="2">
    <location>
        <begin position="152"/>
        <end position="230"/>
    </location>
</feature>
<dbReference type="AlphaFoldDB" id="A0AAP2GME2"/>
<reference evidence="3 4" key="1">
    <citation type="submission" date="2021-05" db="EMBL/GenBank/DDBJ databases">
        <title>A Polyphasic approach of four new species of the genus Ohtaekwangia: Ohtaekwangia histidinii sp. nov., Ohtaekwangia cretensis sp. nov., Ohtaekwangia indiensis sp. nov., Ohtaekwangia reichenbachii sp. nov. from diverse environment.</title>
        <authorList>
            <person name="Octaviana S."/>
        </authorList>
    </citation>
    <scope>NUCLEOTIDE SEQUENCE [LARGE SCALE GENOMIC DNA]</scope>
    <source>
        <strain evidence="3 4">PWU4</strain>
    </source>
</reference>
<dbReference type="PANTHER" id="PTHR34220:SF7">
    <property type="entry name" value="SENSOR HISTIDINE KINASE YPDA"/>
    <property type="match status" value="1"/>
</dbReference>
<dbReference type="PANTHER" id="PTHR34220">
    <property type="entry name" value="SENSOR HISTIDINE KINASE YPDA"/>
    <property type="match status" value="1"/>
</dbReference>
<dbReference type="InterPro" id="IPR010559">
    <property type="entry name" value="Sig_transdc_His_kin_internal"/>
</dbReference>
<keyword evidence="3" id="KW-0418">Kinase</keyword>
<evidence type="ECO:0000313" key="3">
    <source>
        <dbReference type="EMBL" id="MBT1701436.1"/>
    </source>
</evidence>
<dbReference type="GO" id="GO:0016020">
    <property type="term" value="C:membrane"/>
    <property type="evidence" value="ECO:0007669"/>
    <property type="project" value="InterPro"/>
</dbReference>
<keyword evidence="1" id="KW-0472">Membrane</keyword>
<evidence type="ECO:0000313" key="4">
    <source>
        <dbReference type="Proteomes" id="UP001319200"/>
    </source>
</evidence>
<evidence type="ECO:0000259" key="2">
    <source>
        <dbReference type="Pfam" id="PF06580"/>
    </source>
</evidence>
<keyword evidence="1" id="KW-0812">Transmembrane</keyword>